<dbReference type="PANTHER" id="PTHR42938">
    <property type="entry name" value="FORMATE DEHYDROGENASE 1"/>
    <property type="match status" value="1"/>
</dbReference>
<evidence type="ECO:0000259" key="7">
    <source>
        <dbReference type="Pfam" id="PF11890"/>
    </source>
</evidence>
<comment type="function">
    <text evidence="5">Catalyzes the oxidation of erythronate-4-phosphate to 3-hydroxy-2-oxo-4-phosphonooxybutanoate.</text>
</comment>
<feature type="binding site" evidence="5">
    <location>
        <position position="262"/>
    </location>
    <ligand>
        <name>NAD(+)</name>
        <dbReference type="ChEBI" id="CHEBI:57540"/>
    </ligand>
</feature>
<feature type="domain" description="Erythronate-4-phosphate dehydrogenase dimerisation" evidence="7">
    <location>
        <begin position="294"/>
        <end position="371"/>
    </location>
</feature>
<feature type="binding site" evidence="5">
    <location>
        <position position="67"/>
    </location>
    <ligand>
        <name>substrate</name>
    </ligand>
</feature>
<feature type="binding site" evidence="5">
    <location>
        <position position="147"/>
    </location>
    <ligand>
        <name>NAD(+)</name>
        <dbReference type="ChEBI" id="CHEBI:57540"/>
    </ligand>
</feature>
<dbReference type="STRING" id="1628148.BI198_06490"/>
<evidence type="ECO:0000256" key="5">
    <source>
        <dbReference type="HAMAP-Rule" id="MF_01825"/>
    </source>
</evidence>
<reference evidence="9" key="1">
    <citation type="submission" date="2016-09" db="EMBL/GenBank/DDBJ databases">
        <authorList>
            <person name="Wan X."/>
            <person name="Hou S."/>
        </authorList>
    </citation>
    <scope>NUCLEOTIDE SEQUENCE [LARGE SCALE GENOMIC DNA]</scope>
    <source>
        <strain evidence="9">KH87</strain>
    </source>
</reference>
<dbReference type="InterPro" id="IPR020921">
    <property type="entry name" value="Erythronate-4-P_DHase"/>
</dbReference>
<evidence type="ECO:0000256" key="3">
    <source>
        <dbReference type="ARBA" id="ARBA00023027"/>
    </source>
</evidence>
<dbReference type="GO" id="GO:0008615">
    <property type="term" value="P:pyridoxine biosynthetic process"/>
    <property type="evidence" value="ECO:0007669"/>
    <property type="project" value="UniProtKB-UniRule"/>
</dbReference>
<feature type="active site" evidence="5">
    <location>
        <position position="242"/>
    </location>
</feature>
<feature type="binding site" evidence="5">
    <location>
        <position position="45"/>
    </location>
    <ligand>
        <name>substrate</name>
    </ligand>
</feature>
<evidence type="ECO:0000313" key="9">
    <source>
        <dbReference type="Proteomes" id="UP000242258"/>
    </source>
</evidence>
<dbReference type="EMBL" id="MKEK01000001">
    <property type="protein sequence ID" value="OEY69257.1"/>
    <property type="molecule type" value="Genomic_DNA"/>
</dbReference>
<dbReference type="InterPro" id="IPR029752">
    <property type="entry name" value="D-isomer_DH_CS1"/>
</dbReference>
<dbReference type="GO" id="GO:0033711">
    <property type="term" value="F:4-phosphoerythronate dehydrogenase activity"/>
    <property type="evidence" value="ECO:0007669"/>
    <property type="project" value="UniProtKB-EC"/>
</dbReference>
<protein>
    <recommendedName>
        <fullName evidence="5">Erythronate-4-phosphate dehydrogenase</fullName>
        <ecNumber evidence="5">1.1.1.290</ecNumber>
    </recommendedName>
</protein>
<accession>A0A1E7Q532</accession>
<comment type="catalytic activity">
    <reaction evidence="5">
        <text>4-phospho-D-erythronate + NAD(+) = (R)-3-hydroxy-2-oxo-4-phosphooxybutanoate + NADH + H(+)</text>
        <dbReference type="Rhea" id="RHEA:18829"/>
        <dbReference type="ChEBI" id="CHEBI:15378"/>
        <dbReference type="ChEBI" id="CHEBI:57540"/>
        <dbReference type="ChEBI" id="CHEBI:57945"/>
        <dbReference type="ChEBI" id="CHEBI:58538"/>
        <dbReference type="ChEBI" id="CHEBI:58766"/>
        <dbReference type="EC" id="1.1.1.290"/>
    </reaction>
</comment>
<keyword evidence="1 5" id="KW-0963">Cytoplasm</keyword>
<dbReference type="AlphaFoldDB" id="A0A1E7Q532"/>
<dbReference type="SUPFAM" id="SSF51735">
    <property type="entry name" value="NAD(P)-binding Rossmann-fold domains"/>
    <property type="match status" value="1"/>
</dbReference>
<comment type="subcellular location">
    <subcellularLocation>
        <location evidence="5">Cytoplasm</location>
    </subcellularLocation>
</comment>
<dbReference type="GO" id="GO:0046983">
    <property type="term" value="F:protein dimerization activity"/>
    <property type="evidence" value="ECO:0007669"/>
    <property type="project" value="InterPro"/>
</dbReference>
<name>A0A1E7Q532_9GAMM</name>
<dbReference type="InterPro" id="IPR006140">
    <property type="entry name" value="D-isomer_DH_NAD-bd"/>
</dbReference>
<feature type="binding site" evidence="5">
    <location>
        <position position="176"/>
    </location>
    <ligand>
        <name>NAD(+)</name>
        <dbReference type="ChEBI" id="CHEBI:57540"/>
    </ligand>
</feature>
<sequence>MRIYADENMPLVQQFFSDLGQVTLFDGRNACAQQLADADVLLVRSVTNVNQTLLQANSTLSFVGTATIGLDHIDQAYLDQRQIPFVNAPGCNAQSVVEYVLSSLWYLAQRYQWQLSAKTIAVVGVGNIGSRLAKALTILGAKVLLCDPIRQQHEPDFPHTDFSTVCREADIISFHTPLQSEGEFATEHLLNAQTLAQLKPDCAIINAARGGIIDNKALLAEAESLAKLGKKRPLVLDVWEHEPTILMPLLAFADIATAHIAGHSIEGKARGTEMLYQSLCQQLNIAPKYQLSQFLATPAVEKVQINPNFGLPDVQSLARLLYDVARDDAIFRYTLNNKGFDWIRKTYPARREFSSLQLSGTAVPNWLLQLGFSLEQ</sequence>
<dbReference type="Proteomes" id="UP000242258">
    <property type="component" value="Unassembled WGS sequence"/>
</dbReference>
<evidence type="ECO:0000256" key="1">
    <source>
        <dbReference type="ARBA" id="ARBA00022490"/>
    </source>
</evidence>
<dbReference type="RefSeq" id="WP_070048823.1">
    <property type="nucleotide sequence ID" value="NZ_CBCSDO010000006.1"/>
</dbReference>
<dbReference type="SUPFAM" id="SSF52283">
    <property type="entry name" value="Formate/glycerate dehydrogenase catalytic domain-like"/>
    <property type="match status" value="1"/>
</dbReference>
<dbReference type="InterPro" id="IPR038251">
    <property type="entry name" value="PdxB_dimer_sf"/>
</dbReference>
<comment type="subunit">
    <text evidence="5">Homodimer.</text>
</comment>
<feature type="domain" description="D-isomer specific 2-hydroxyacid dehydrogenase NAD-binding" evidence="6">
    <location>
        <begin position="105"/>
        <end position="261"/>
    </location>
</feature>
<comment type="caution">
    <text evidence="5">Lacks conserved residue(s) required for the propagation of feature annotation.</text>
</comment>
<keyword evidence="4 5" id="KW-0664">Pyridoxine biosynthesis</keyword>
<dbReference type="GO" id="GO:0036001">
    <property type="term" value="P:'de novo' pyridoxal 5'-phosphate biosynthetic process"/>
    <property type="evidence" value="ECO:0007669"/>
    <property type="project" value="TreeGrafter"/>
</dbReference>
<proteinExistence type="inferred from homology"/>
<organism evidence="8 9">
    <name type="scientific">Rheinheimera salexigens</name>
    <dbReference type="NCBI Taxonomy" id="1628148"/>
    <lineage>
        <taxon>Bacteria</taxon>
        <taxon>Pseudomonadati</taxon>
        <taxon>Pseudomonadota</taxon>
        <taxon>Gammaproteobacteria</taxon>
        <taxon>Chromatiales</taxon>
        <taxon>Chromatiaceae</taxon>
        <taxon>Rheinheimera</taxon>
    </lineage>
</organism>
<feature type="active site" description="Proton donor" evidence="5">
    <location>
        <position position="259"/>
    </location>
</feature>
<comment type="caution">
    <text evidence="8">The sequence shown here is derived from an EMBL/GenBank/DDBJ whole genome shotgun (WGS) entry which is preliminary data.</text>
</comment>
<dbReference type="Pfam" id="PF11890">
    <property type="entry name" value="DUF3410"/>
    <property type="match status" value="1"/>
</dbReference>
<dbReference type="GO" id="GO:0051287">
    <property type="term" value="F:NAD binding"/>
    <property type="evidence" value="ECO:0007669"/>
    <property type="project" value="InterPro"/>
</dbReference>
<evidence type="ECO:0000259" key="6">
    <source>
        <dbReference type="Pfam" id="PF02826"/>
    </source>
</evidence>
<keyword evidence="3 5" id="KW-0520">NAD</keyword>
<dbReference type="InterPro" id="IPR024531">
    <property type="entry name" value="Erythronate-4-P_DHase_dimer"/>
</dbReference>
<dbReference type="Gene3D" id="3.40.50.720">
    <property type="entry name" value="NAD(P)-binding Rossmann-like Domain"/>
    <property type="match status" value="2"/>
</dbReference>
<dbReference type="Gene3D" id="3.30.1370.170">
    <property type="match status" value="1"/>
</dbReference>
<evidence type="ECO:0000313" key="8">
    <source>
        <dbReference type="EMBL" id="OEY69257.1"/>
    </source>
</evidence>
<keyword evidence="2 5" id="KW-0560">Oxidoreductase</keyword>
<comment type="similarity">
    <text evidence="5">Belongs to the D-isomer specific 2-hydroxyacid dehydrogenase family. PdxB subfamily.</text>
</comment>
<dbReference type="OrthoDB" id="9770208at2"/>
<keyword evidence="9" id="KW-1185">Reference proteome</keyword>
<dbReference type="CDD" id="cd12158">
    <property type="entry name" value="ErythrP_dh"/>
    <property type="match status" value="1"/>
</dbReference>
<dbReference type="PROSITE" id="PS00065">
    <property type="entry name" value="D_2_HYDROXYACID_DH_1"/>
    <property type="match status" value="1"/>
</dbReference>
<feature type="binding site" evidence="5">
    <location>
        <position position="237"/>
    </location>
    <ligand>
        <name>NAD(+)</name>
        <dbReference type="ChEBI" id="CHEBI:57540"/>
    </ligand>
</feature>
<dbReference type="PANTHER" id="PTHR42938:SF9">
    <property type="entry name" value="FORMATE DEHYDROGENASE 1"/>
    <property type="match status" value="1"/>
</dbReference>
<evidence type="ECO:0000256" key="2">
    <source>
        <dbReference type="ARBA" id="ARBA00023002"/>
    </source>
</evidence>
<comment type="pathway">
    <text evidence="5">Cofactor biosynthesis; pyridoxine 5'-phosphate biosynthesis; pyridoxine 5'-phosphate from D-erythrose 4-phosphate: step 2/5.</text>
</comment>
<dbReference type="UniPathway" id="UPA00244">
    <property type="reaction ID" value="UER00310"/>
</dbReference>
<dbReference type="InterPro" id="IPR036291">
    <property type="entry name" value="NAD(P)-bd_dom_sf"/>
</dbReference>
<dbReference type="Pfam" id="PF02826">
    <property type="entry name" value="2-Hacid_dh_C"/>
    <property type="match status" value="1"/>
</dbReference>
<evidence type="ECO:0000256" key="4">
    <source>
        <dbReference type="ARBA" id="ARBA00023096"/>
    </source>
</evidence>
<dbReference type="HAMAP" id="MF_01825">
    <property type="entry name" value="PdxB"/>
    <property type="match status" value="1"/>
</dbReference>
<dbReference type="EC" id="1.1.1.290" evidence="5"/>
<feature type="active site" evidence="5">
    <location>
        <position position="209"/>
    </location>
</feature>
<dbReference type="GO" id="GO:0005829">
    <property type="term" value="C:cytosol"/>
    <property type="evidence" value="ECO:0007669"/>
    <property type="project" value="TreeGrafter"/>
</dbReference>
<gene>
    <name evidence="5" type="primary">pdxB</name>
    <name evidence="8" type="ORF">BI198_06490</name>
</gene>